<gene>
    <name evidence="1" type="ORF">GH754_06035</name>
</gene>
<evidence type="ECO:0000313" key="1">
    <source>
        <dbReference type="EMBL" id="MRG85896.1"/>
    </source>
</evidence>
<protein>
    <submittedName>
        <fullName evidence="1">Uncharacterized protein</fullName>
    </submittedName>
</protein>
<reference evidence="1 2" key="1">
    <citation type="submission" date="2019-11" db="EMBL/GenBank/DDBJ databases">
        <authorList>
            <person name="Li J."/>
        </authorList>
    </citation>
    <scope>NUCLEOTIDE SEQUENCE [LARGE SCALE GENOMIC DNA]</scope>
    <source>
        <strain evidence="1 2">J4</strain>
    </source>
</reference>
<dbReference type="AlphaFoldDB" id="A0A6G1X4S0"/>
<dbReference type="EMBL" id="WJNH01000003">
    <property type="protein sequence ID" value="MRG85896.1"/>
    <property type="molecule type" value="Genomic_DNA"/>
</dbReference>
<evidence type="ECO:0000313" key="2">
    <source>
        <dbReference type="Proteomes" id="UP000480185"/>
    </source>
</evidence>
<comment type="caution">
    <text evidence="1">The sequence shown here is derived from an EMBL/GenBank/DDBJ whole genome shotgun (WGS) entry which is preliminary data.</text>
</comment>
<sequence>MLKYGGDAEGERVFAEDVEGDAEVWDCYAEVGGANAEPLGPDIVSWRKAEDERLNAEESIVNPKERTIC</sequence>
<keyword evidence="2" id="KW-1185">Reference proteome</keyword>
<proteinExistence type="predicted"/>
<name>A0A6G1X4S0_9BACI</name>
<dbReference type="Proteomes" id="UP000480185">
    <property type="component" value="Unassembled WGS sequence"/>
</dbReference>
<organism evidence="1 2">
    <name type="scientific">Salinibacillus xinjiangensis</name>
    <dbReference type="NCBI Taxonomy" id="1229268"/>
    <lineage>
        <taxon>Bacteria</taxon>
        <taxon>Bacillati</taxon>
        <taxon>Bacillota</taxon>
        <taxon>Bacilli</taxon>
        <taxon>Bacillales</taxon>
        <taxon>Bacillaceae</taxon>
        <taxon>Salinibacillus</taxon>
    </lineage>
</organism>
<accession>A0A6G1X4S0</accession>
<dbReference type="RefSeq" id="WP_153727828.1">
    <property type="nucleotide sequence ID" value="NZ_WJNH01000003.1"/>
</dbReference>